<keyword evidence="3" id="KW-1185">Reference proteome</keyword>
<protein>
    <submittedName>
        <fullName evidence="2">Uncharacterized protein</fullName>
    </submittedName>
</protein>
<dbReference type="AlphaFoldDB" id="A0AAE0LYS6"/>
<evidence type="ECO:0000313" key="3">
    <source>
        <dbReference type="Proteomes" id="UP001283341"/>
    </source>
</evidence>
<name>A0AAE0LYS6_9PEZI</name>
<dbReference type="Proteomes" id="UP001283341">
    <property type="component" value="Unassembled WGS sequence"/>
</dbReference>
<feature type="compositionally biased region" description="Polar residues" evidence="1">
    <location>
        <begin position="47"/>
        <end position="61"/>
    </location>
</feature>
<evidence type="ECO:0000313" key="2">
    <source>
        <dbReference type="EMBL" id="KAK3312648.1"/>
    </source>
</evidence>
<dbReference type="EMBL" id="JAUEDM010000008">
    <property type="protein sequence ID" value="KAK3312648.1"/>
    <property type="molecule type" value="Genomic_DNA"/>
</dbReference>
<comment type="caution">
    <text evidence="2">The sequence shown here is derived from an EMBL/GenBank/DDBJ whole genome shotgun (WGS) entry which is preliminary data.</text>
</comment>
<evidence type="ECO:0000256" key="1">
    <source>
        <dbReference type="SAM" id="MobiDB-lite"/>
    </source>
</evidence>
<accession>A0AAE0LYS6</accession>
<sequence>MPDRATQHVDHNSLFTGPIREHVVNAKAATLILRGVISRGQPPPDSPSRNTRSRAGTYSSIQEKDASTDDTTTTATPSPPMVPPHRSNYPERPGPGASNEKLVTRRSQIPLPSNGHLRSANGHGRPRAATMGMTRVVTATGVGLGVKGRGLNSARFSAPAGRAASAGSVIGVRRKSSRFMMNQSQSEQQEQRSGYDDGIDENAPPPEALYANKKAKKR</sequence>
<gene>
    <name evidence="2" type="ORF">B0H66DRAFT_378523</name>
</gene>
<organism evidence="2 3">
    <name type="scientific">Apodospora peruviana</name>
    <dbReference type="NCBI Taxonomy" id="516989"/>
    <lineage>
        <taxon>Eukaryota</taxon>
        <taxon>Fungi</taxon>
        <taxon>Dikarya</taxon>
        <taxon>Ascomycota</taxon>
        <taxon>Pezizomycotina</taxon>
        <taxon>Sordariomycetes</taxon>
        <taxon>Sordariomycetidae</taxon>
        <taxon>Sordariales</taxon>
        <taxon>Lasiosphaeriaceae</taxon>
        <taxon>Apodospora</taxon>
    </lineage>
</organism>
<reference evidence="2" key="1">
    <citation type="journal article" date="2023" name="Mol. Phylogenet. Evol.">
        <title>Genome-scale phylogeny and comparative genomics of the fungal order Sordariales.</title>
        <authorList>
            <person name="Hensen N."/>
            <person name="Bonometti L."/>
            <person name="Westerberg I."/>
            <person name="Brannstrom I.O."/>
            <person name="Guillou S."/>
            <person name="Cros-Aarteil S."/>
            <person name="Calhoun S."/>
            <person name="Haridas S."/>
            <person name="Kuo A."/>
            <person name="Mondo S."/>
            <person name="Pangilinan J."/>
            <person name="Riley R."/>
            <person name="LaButti K."/>
            <person name="Andreopoulos B."/>
            <person name="Lipzen A."/>
            <person name="Chen C."/>
            <person name="Yan M."/>
            <person name="Daum C."/>
            <person name="Ng V."/>
            <person name="Clum A."/>
            <person name="Steindorff A."/>
            <person name="Ohm R.A."/>
            <person name="Martin F."/>
            <person name="Silar P."/>
            <person name="Natvig D.O."/>
            <person name="Lalanne C."/>
            <person name="Gautier V."/>
            <person name="Ament-Velasquez S.L."/>
            <person name="Kruys A."/>
            <person name="Hutchinson M.I."/>
            <person name="Powell A.J."/>
            <person name="Barry K."/>
            <person name="Miller A.N."/>
            <person name="Grigoriev I.V."/>
            <person name="Debuchy R."/>
            <person name="Gladieux P."/>
            <person name="Hiltunen Thoren M."/>
            <person name="Johannesson H."/>
        </authorList>
    </citation>
    <scope>NUCLEOTIDE SEQUENCE</scope>
    <source>
        <strain evidence="2">CBS 118394</strain>
    </source>
</reference>
<feature type="region of interest" description="Disordered" evidence="1">
    <location>
        <begin position="35"/>
        <end position="129"/>
    </location>
</feature>
<proteinExistence type="predicted"/>
<reference evidence="2" key="2">
    <citation type="submission" date="2023-06" db="EMBL/GenBank/DDBJ databases">
        <authorList>
            <consortium name="Lawrence Berkeley National Laboratory"/>
            <person name="Haridas S."/>
            <person name="Hensen N."/>
            <person name="Bonometti L."/>
            <person name="Westerberg I."/>
            <person name="Brannstrom I.O."/>
            <person name="Guillou S."/>
            <person name="Cros-Aarteil S."/>
            <person name="Calhoun S."/>
            <person name="Kuo A."/>
            <person name="Mondo S."/>
            <person name="Pangilinan J."/>
            <person name="Riley R."/>
            <person name="Labutti K."/>
            <person name="Andreopoulos B."/>
            <person name="Lipzen A."/>
            <person name="Chen C."/>
            <person name="Yanf M."/>
            <person name="Daum C."/>
            <person name="Ng V."/>
            <person name="Clum A."/>
            <person name="Steindorff A."/>
            <person name="Ohm R."/>
            <person name="Martin F."/>
            <person name="Silar P."/>
            <person name="Natvig D."/>
            <person name="Lalanne C."/>
            <person name="Gautier V."/>
            <person name="Ament-Velasquez S.L."/>
            <person name="Kruys A."/>
            <person name="Hutchinson M.I."/>
            <person name="Powell A.J."/>
            <person name="Barry K."/>
            <person name="Miller A.N."/>
            <person name="Grigoriev I.V."/>
            <person name="Debuchy R."/>
            <person name="Gladieux P."/>
            <person name="Thoren M.H."/>
            <person name="Johannesson H."/>
        </authorList>
    </citation>
    <scope>NUCLEOTIDE SEQUENCE</scope>
    <source>
        <strain evidence="2">CBS 118394</strain>
    </source>
</reference>
<feature type="region of interest" description="Disordered" evidence="1">
    <location>
        <begin position="175"/>
        <end position="218"/>
    </location>
</feature>